<dbReference type="Proteomes" id="UP000516437">
    <property type="component" value="Chromosome 8"/>
</dbReference>
<dbReference type="AlphaFoldDB" id="A0A6A1UVX5"/>
<evidence type="ECO:0000313" key="3">
    <source>
        <dbReference type="Proteomes" id="UP000516437"/>
    </source>
</evidence>
<organism evidence="2 3">
    <name type="scientific">Morella rubra</name>
    <name type="common">Chinese bayberry</name>
    <dbReference type="NCBI Taxonomy" id="262757"/>
    <lineage>
        <taxon>Eukaryota</taxon>
        <taxon>Viridiplantae</taxon>
        <taxon>Streptophyta</taxon>
        <taxon>Embryophyta</taxon>
        <taxon>Tracheophyta</taxon>
        <taxon>Spermatophyta</taxon>
        <taxon>Magnoliopsida</taxon>
        <taxon>eudicotyledons</taxon>
        <taxon>Gunneridae</taxon>
        <taxon>Pentapetalae</taxon>
        <taxon>rosids</taxon>
        <taxon>fabids</taxon>
        <taxon>Fagales</taxon>
        <taxon>Myricaceae</taxon>
        <taxon>Morella</taxon>
    </lineage>
</organism>
<feature type="compositionally biased region" description="Basic residues" evidence="1">
    <location>
        <begin position="1"/>
        <end position="16"/>
    </location>
</feature>
<reference evidence="2 3" key="1">
    <citation type="journal article" date="2019" name="Plant Biotechnol. J.">
        <title>The red bayberry genome and genetic basis of sex determination.</title>
        <authorList>
            <person name="Jia H.M."/>
            <person name="Jia H.J."/>
            <person name="Cai Q.L."/>
            <person name="Wang Y."/>
            <person name="Zhao H.B."/>
            <person name="Yang W.F."/>
            <person name="Wang G.Y."/>
            <person name="Li Y.H."/>
            <person name="Zhan D.L."/>
            <person name="Shen Y.T."/>
            <person name="Niu Q.F."/>
            <person name="Chang L."/>
            <person name="Qiu J."/>
            <person name="Zhao L."/>
            <person name="Xie H.B."/>
            <person name="Fu W.Y."/>
            <person name="Jin J."/>
            <person name="Li X.W."/>
            <person name="Jiao Y."/>
            <person name="Zhou C.C."/>
            <person name="Tu T."/>
            <person name="Chai C.Y."/>
            <person name="Gao J.L."/>
            <person name="Fan L.J."/>
            <person name="van de Weg E."/>
            <person name="Wang J.Y."/>
            <person name="Gao Z.S."/>
        </authorList>
    </citation>
    <scope>NUCLEOTIDE SEQUENCE [LARGE SCALE GENOMIC DNA]</scope>
    <source>
        <tissue evidence="2">Leaves</tissue>
    </source>
</reference>
<sequence>MVGRKAVKKQGTKKTSRTTQANLQKGRHVIVLGVARAGQRRLDWTRDGLLELLISSLLRVATNVCLKR</sequence>
<accession>A0A6A1UVX5</accession>
<feature type="region of interest" description="Disordered" evidence="1">
    <location>
        <begin position="1"/>
        <end position="20"/>
    </location>
</feature>
<proteinExistence type="predicted"/>
<protein>
    <submittedName>
        <fullName evidence="2">Uncharacterized protein</fullName>
    </submittedName>
</protein>
<keyword evidence="3" id="KW-1185">Reference proteome</keyword>
<name>A0A6A1UVX5_9ROSI</name>
<evidence type="ECO:0000256" key="1">
    <source>
        <dbReference type="SAM" id="MobiDB-lite"/>
    </source>
</evidence>
<comment type="caution">
    <text evidence="2">The sequence shown here is derived from an EMBL/GenBank/DDBJ whole genome shotgun (WGS) entry which is preliminary data.</text>
</comment>
<gene>
    <name evidence="2" type="ORF">CJ030_MR8G027627</name>
</gene>
<evidence type="ECO:0000313" key="2">
    <source>
        <dbReference type="EMBL" id="KAB1203857.1"/>
    </source>
</evidence>
<dbReference type="EMBL" id="RXIC02000026">
    <property type="protein sequence ID" value="KAB1203857.1"/>
    <property type="molecule type" value="Genomic_DNA"/>
</dbReference>